<evidence type="ECO:0000259" key="1">
    <source>
        <dbReference type="PROSITE" id="PS50181"/>
    </source>
</evidence>
<dbReference type="PANTHER" id="PTHR31672">
    <property type="entry name" value="BNACNNG10540D PROTEIN"/>
    <property type="match status" value="1"/>
</dbReference>
<proteinExistence type="predicted"/>
<dbReference type="KEGG" id="eus:EUTSA_v10022067mg"/>
<dbReference type="EMBL" id="KI517408">
    <property type="protein sequence ID" value="ESQ48188.1"/>
    <property type="molecule type" value="Genomic_DNA"/>
</dbReference>
<keyword evidence="3" id="KW-1185">Reference proteome</keyword>
<dbReference type="CDD" id="cd22157">
    <property type="entry name" value="F-box_AtFBW1-like"/>
    <property type="match status" value="1"/>
</dbReference>
<dbReference type="InterPro" id="IPR050796">
    <property type="entry name" value="SCF_F-box_component"/>
</dbReference>
<dbReference type="STRING" id="72664.V4M770"/>
<dbReference type="InterPro" id="IPR036047">
    <property type="entry name" value="F-box-like_dom_sf"/>
</dbReference>
<dbReference type="OMA" id="INMMEIW"/>
<dbReference type="Gene3D" id="1.20.1280.50">
    <property type="match status" value="1"/>
</dbReference>
<protein>
    <recommendedName>
        <fullName evidence="1">F-box domain-containing protein</fullName>
    </recommendedName>
</protein>
<evidence type="ECO:0000313" key="3">
    <source>
        <dbReference type="Proteomes" id="UP000030689"/>
    </source>
</evidence>
<dbReference type="Pfam" id="PF00646">
    <property type="entry name" value="F-box"/>
    <property type="match status" value="1"/>
</dbReference>
<accession>V4M770</accession>
<evidence type="ECO:0000313" key="2">
    <source>
        <dbReference type="EMBL" id="ESQ48188.1"/>
    </source>
</evidence>
<feature type="domain" description="F-box" evidence="1">
    <location>
        <begin position="1"/>
        <end position="45"/>
    </location>
</feature>
<dbReference type="PROSITE" id="PS50181">
    <property type="entry name" value="FBOX"/>
    <property type="match status" value="1"/>
</dbReference>
<reference evidence="2 3" key="1">
    <citation type="journal article" date="2013" name="Front. Plant Sci.">
        <title>The Reference Genome of the Halophytic Plant Eutrema salsugineum.</title>
        <authorList>
            <person name="Yang R."/>
            <person name="Jarvis D.E."/>
            <person name="Chen H."/>
            <person name="Beilstein M.A."/>
            <person name="Grimwood J."/>
            <person name="Jenkins J."/>
            <person name="Shu S."/>
            <person name="Prochnik S."/>
            <person name="Xin M."/>
            <person name="Ma C."/>
            <person name="Schmutz J."/>
            <person name="Wing R.A."/>
            <person name="Mitchell-Olds T."/>
            <person name="Schumaker K.S."/>
            <person name="Wang X."/>
        </authorList>
    </citation>
    <scope>NUCLEOTIDE SEQUENCE [LARGE SCALE GENOMIC DNA]</scope>
</reference>
<dbReference type="SMART" id="SM00256">
    <property type="entry name" value="FBOX"/>
    <property type="match status" value="1"/>
</dbReference>
<sequence length="401" mass="46774">MMSDLPRDLAEEVFSRLPMKSLRGFRSACKNWNTLFKDRSFTKNHLAQAKAAAAKEFMVVMVIEFRVYLMTLDLHGIHKGVDPSMDRKGKLISLEDSDGVDISLVYHCDGLLLCIAKDYARFVVWNPYSGKTLWLKPRSPHDRLDWYRYAIGYQNSKSCRSYKILRFVDGLHGFDGFVEYEIYELESNSWRALDVTSEWFIEFYARGVSVNGNTSWFAQQKRQGNRHGEIADFLICFDFTAERFGPRLRLPFHSYIGDTVTLSSVREEQLDVLFQRKETARIKIWVTTKNEPKEVRWNKLFLAVDMIPLTYVQFGPSQGSFFIDQENRVAVVFDKDDEDDDWFDRNIAYIIGEDGYFRQVDLGSSTEIHRPFGCSYVPSLALIKQCATRKIKIDYFIFFCL</sequence>
<dbReference type="InterPro" id="IPR017451">
    <property type="entry name" value="F-box-assoc_interact_dom"/>
</dbReference>
<dbReference type="SUPFAM" id="SSF81383">
    <property type="entry name" value="F-box domain"/>
    <property type="match status" value="1"/>
</dbReference>
<dbReference type="NCBIfam" id="TIGR01640">
    <property type="entry name" value="F_box_assoc_1"/>
    <property type="match status" value="1"/>
</dbReference>
<dbReference type="AlphaFoldDB" id="V4M770"/>
<dbReference type="Pfam" id="PF07734">
    <property type="entry name" value="FBA_1"/>
    <property type="match status" value="1"/>
</dbReference>
<dbReference type="InterPro" id="IPR006527">
    <property type="entry name" value="F-box-assoc_dom_typ1"/>
</dbReference>
<name>V4M770_EUTSA</name>
<dbReference type="Gramene" id="ESQ48188">
    <property type="protein sequence ID" value="ESQ48188"/>
    <property type="gene ID" value="EUTSA_v10022067mg"/>
</dbReference>
<dbReference type="OrthoDB" id="1093300at2759"/>
<organism evidence="2 3">
    <name type="scientific">Eutrema salsugineum</name>
    <name type="common">Saltwater cress</name>
    <name type="synonym">Sisymbrium salsugineum</name>
    <dbReference type="NCBI Taxonomy" id="72664"/>
    <lineage>
        <taxon>Eukaryota</taxon>
        <taxon>Viridiplantae</taxon>
        <taxon>Streptophyta</taxon>
        <taxon>Embryophyta</taxon>
        <taxon>Tracheophyta</taxon>
        <taxon>Spermatophyta</taxon>
        <taxon>Magnoliopsida</taxon>
        <taxon>eudicotyledons</taxon>
        <taxon>Gunneridae</taxon>
        <taxon>Pentapetalae</taxon>
        <taxon>rosids</taxon>
        <taxon>malvids</taxon>
        <taxon>Brassicales</taxon>
        <taxon>Brassicaceae</taxon>
        <taxon>Eutremeae</taxon>
        <taxon>Eutrema</taxon>
    </lineage>
</organism>
<dbReference type="InterPro" id="IPR001810">
    <property type="entry name" value="F-box_dom"/>
</dbReference>
<dbReference type="PANTHER" id="PTHR31672:SF13">
    <property type="entry name" value="F-BOX PROTEIN CPR30-LIKE"/>
    <property type="match status" value="1"/>
</dbReference>
<gene>
    <name evidence="2" type="ORF">EUTSA_v10022067mg</name>
</gene>
<dbReference type="Proteomes" id="UP000030689">
    <property type="component" value="Unassembled WGS sequence"/>
</dbReference>